<evidence type="ECO:0008006" key="4">
    <source>
        <dbReference type="Google" id="ProtNLM"/>
    </source>
</evidence>
<feature type="transmembrane region" description="Helical" evidence="1">
    <location>
        <begin position="121"/>
        <end position="147"/>
    </location>
</feature>
<accession>A0ABQ6VD26</accession>
<evidence type="ECO:0000256" key="1">
    <source>
        <dbReference type="SAM" id="Phobius"/>
    </source>
</evidence>
<evidence type="ECO:0000313" key="2">
    <source>
        <dbReference type="EMBL" id="KAB3519864.1"/>
    </source>
</evidence>
<sequence>METRKSATVISFILIIGALGSGALDVAIWGFAVVNVFMLMFTMLIALAYVWSLRQCRANIEGFGVDFLASLDGRRLGLLHKVAMRAMGFLFFVMMFNFVAIDKKNPTLSSPELLRLSMCFWIFLSGLIFLVVECLIPWSAAVYDGFLYMKSGSIRKRISISNSVDDVVYADGSFLLPGQRYNWLTQSWDDYPILIRTAGWVNR</sequence>
<keyword evidence="3" id="KW-1185">Reference proteome</keyword>
<feature type="transmembrane region" description="Helical" evidence="1">
    <location>
        <begin position="7"/>
        <end position="24"/>
    </location>
</feature>
<dbReference type="Proteomes" id="UP000436181">
    <property type="component" value="Unassembled WGS sequence"/>
</dbReference>
<keyword evidence="1" id="KW-0472">Membrane</keyword>
<evidence type="ECO:0000313" key="3">
    <source>
        <dbReference type="Proteomes" id="UP000436181"/>
    </source>
</evidence>
<reference evidence="2 3" key="1">
    <citation type="submission" date="2019-10" db="EMBL/GenBank/DDBJ databases">
        <title>Corynebacterium sp novel species isolated from the respiratory tract of Marmot.</title>
        <authorList>
            <person name="Zhang G."/>
        </authorList>
    </citation>
    <scope>NUCLEOTIDE SEQUENCE [LARGE SCALE GENOMIC DNA]</scope>
    <source>
        <strain evidence="2 3">336</strain>
    </source>
</reference>
<protein>
    <recommendedName>
        <fullName evidence="4">RDD family protein</fullName>
    </recommendedName>
</protein>
<name>A0ABQ6VD26_9CORY</name>
<comment type="caution">
    <text evidence="2">The sequence shown here is derived from an EMBL/GenBank/DDBJ whole genome shotgun (WGS) entry which is preliminary data.</text>
</comment>
<keyword evidence="1" id="KW-0812">Transmembrane</keyword>
<organism evidence="2 3">
    <name type="scientific">Corynebacterium zhongnanshanii</name>
    <dbReference type="NCBI Taxonomy" id="2768834"/>
    <lineage>
        <taxon>Bacteria</taxon>
        <taxon>Bacillati</taxon>
        <taxon>Actinomycetota</taxon>
        <taxon>Actinomycetes</taxon>
        <taxon>Mycobacteriales</taxon>
        <taxon>Corynebacteriaceae</taxon>
        <taxon>Corynebacterium</taxon>
    </lineage>
</organism>
<dbReference type="RefSeq" id="WP_151844637.1">
    <property type="nucleotide sequence ID" value="NZ_WBZJ01000003.1"/>
</dbReference>
<feature type="transmembrane region" description="Helical" evidence="1">
    <location>
        <begin position="30"/>
        <end position="51"/>
    </location>
</feature>
<feature type="transmembrane region" description="Helical" evidence="1">
    <location>
        <begin position="82"/>
        <end position="101"/>
    </location>
</feature>
<keyword evidence="1" id="KW-1133">Transmembrane helix</keyword>
<dbReference type="EMBL" id="WBZJ01000003">
    <property type="protein sequence ID" value="KAB3519864.1"/>
    <property type="molecule type" value="Genomic_DNA"/>
</dbReference>
<gene>
    <name evidence="2" type="ORF">F8377_08105</name>
</gene>
<proteinExistence type="predicted"/>